<keyword evidence="4" id="KW-0460">Magnesium</keyword>
<comment type="cofactor">
    <cofactor evidence="4">
        <name>Mg(2+)</name>
        <dbReference type="ChEBI" id="CHEBI:18420"/>
    </cofactor>
    <text evidence="4">Divalent metal ions. Mg(2+) is the most effective.</text>
</comment>
<dbReference type="Proteomes" id="UP000248706">
    <property type="component" value="Unassembled WGS sequence"/>
</dbReference>
<dbReference type="NCBIfam" id="TIGR01460">
    <property type="entry name" value="HAD-SF-IIA"/>
    <property type="match status" value="1"/>
</dbReference>
<reference evidence="5 6" key="1">
    <citation type="submission" date="2016-08" db="EMBL/GenBank/DDBJ databases">
        <title>Analysis of Carbohydrate Active Enzymes in Thermogemmatispora T81 Reveals Carbohydrate Degradation Ability.</title>
        <authorList>
            <person name="Tomazini A."/>
            <person name="Lal S."/>
            <person name="Stott M."/>
            <person name="Henrissat B."/>
            <person name="Polikarpov I."/>
            <person name="Sparling R."/>
            <person name="Levin D.B."/>
        </authorList>
    </citation>
    <scope>NUCLEOTIDE SEQUENCE [LARGE SCALE GENOMIC DNA]</scope>
    <source>
        <strain evidence="5 6">T81</strain>
    </source>
</reference>
<dbReference type="SUPFAM" id="SSF56784">
    <property type="entry name" value="HAD-like"/>
    <property type="match status" value="1"/>
</dbReference>
<evidence type="ECO:0000313" key="5">
    <source>
        <dbReference type="EMBL" id="RAQ96343.1"/>
    </source>
</evidence>
<gene>
    <name evidence="5" type="ORF">A4R35_12425</name>
</gene>
<name>A0A328VL67_9CHLR</name>
<evidence type="ECO:0000256" key="4">
    <source>
        <dbReference type="PIRSR" id="PIRSR000915-3"/>
    </source>
</evidence>
<dbReference type="InterPro" id="IPR006357">
    <property type="entry name" value="HAD-SF_hydro_IIA"/>
</dbReference>
<dbReference type="Pfam" id="PF13344">
    <property type="entry name" value="Hydrolase_6"/>
    <property type="match status" value="1"/>
</dbReference>
<dbReference type="EMBL" id="MCIF01000002">
    <property type="protein sequence ID" value="RAQ96343.1"/>
    <property type="molecule type" value="Genomic_DNA"/>
</dbReference>
<proteinExistence type="inferred from homology"/>
<evidence type="ECO:0008006" key="7">
    <source>
        <dbReference type="Google" id="ProtNLM"/>
    </source>
</evidence>
<dbReference type="RefSeq" id="WP_112429847.1">
    <property type="nucleotide sequence ID" value="NZ_MCIF01000002.1"/>
</dbReference>
<keyword evidence="4" id="KW-0479">Metal-binding</keyword>
<dbReference type="GO" id="GO:0046872">
    <property type="term" value="F:metal ion binding"/>
    <property type="evidence" value="ECO:0007669"/>
    <property type="project" value="UniProtKB-KW"/>
</dbReference>
<evidence type="ECO:0000313" key="6">
    <source>
        <dbReference type="Proteomes" id="UP000248706"/>
    </source>
</evidence>
<feature type="active site" description="Nucleophile" evidence="2">
    <location>
        <position position="10"/>
    </location>
</feature>
<evidence type="ECO:0000256" key="3">
    <source>
        <dbReference type="PIRSR" id="PIRSR000915-2"/>
    </source>
</evidence>
<dbReference type="PANTHER" id="PTHR19288">
    <property type="entry name" value="4-NITROPHENYLPHOSPHATASE-RELATED"/>
    <property type="match status" value="1"/>
</dbReference>
<feature type="binding site" evidence="4">
    <location>
        <position position="10"/>
    </location>
    <ligand>
        <name>Mg(2+)</name>
        <dbReference type="ChEBI" id="CHEBI:18420"/>
    </ligand>
</feature>
<dbReference type="OrthoDB" id="9810449at2"/>
<dbReference type="Pfam" id="PF13242">
    <property type="entry name" value="Hydrolase_like"/>
    <property type="match status" value="1"/>
</dbReference>
<dbReference type="PANTHER" id="PTHR19288:SF46">
    <property type="entry name" value="HALOACID DEHALOGENASE-LIKE HYDROLASE DOMAIN-CONTAINING PROTEIN 2"/>
    <property type="match status" value="1"/>
</dbReference>
<dbReference type="InterPro" id="IPR036412">
    <property type="entry name" value="HAD-like_sf"/>
</dbReference>
<feature type="binding site" evidence="4">
    <location>
        <position position="12"/>
    </location>
    <ligand>
        <name>Mg(2+)</name>
        <dbReference type="ChEBI" id="CHEBI:18420"/>
    </ligand>
</feature>
<dbReference type="GO" id="GO:0016791">
    <property type="term" value="F:phosphatase activity"/>
    <property type="evidence" value="ECO:0007669"/>
    <property type="project" value="TreeGrafter"/>
</dbReference>
<dbReference type="GO" id="GO:0005737">
    <property type="term" value="C:cytoplasm"/>
    <property type="evidence" value="ECO:0007669"/>
    <property type="project" value="TreeGrafter"/>
</dbReference>
<feature type="binding site" evidence="4">
    <location>
        <position position="210"/>
    </location>
    <ligand>
        <name>Mg(2+)</name>
        <dbReference type="ChEBI" id="CHEBI:18420"/>
    </ligand>
</feature>
<sequence>MLPYTTYLIDLDGVVYRGNELLPGAREFVQWLEANGKKYIFLTNNSFATGSQILAKLERLGIPATPEHLMSAGQAAMQNIARRLPGARVYIVGEQPLVELAQEYGLTVVEVDAEEADVVLVGLDRFFDYSKLTCAVRIVLAGALFITINRDPLLPIAGGGFLPGCGTLAAAIEAGTGVTPEVVGKPEPMLLLEAMERLGSKPEETVMIGDGLDVDILAGQAAGTHTILVLSGRNNRADIEVSPIKPEHVYEDLADLLRQLQQVKS</sequence>
<feature type="active site" description="Proton donor" evidence="2">
    <location>
        <position position="12"/>
    </location>
</feature>
<accession>A0A328VL67</accession>
<keyword evidence="6" id="KW-1185">Reference proteome</keyword>
<dbReference type="InterPro" id="IPR023214">
    <property type="entry name" value="HAD_sf"/>
</dbReference>
<feature type="binding site" evidence="3">
    <location>
        <position position="185"/>
    </location>
    <ligand>
        <name>substrate</name>
    </ligand>
</feature>
<dbReference type="Gene3D" id="3.40.50.1000">
    <property type="entry name" value="HAD superfamily/HAD-like"/>
    <property type="match status" value="2"/>
</dbReference>
<evidence type="ECO:0000256" key="1">
    <source>
        <dbReference type="PIRNR" id="PIRNR000915"/>
    </source>
</evidence>
<comment type="caution">
    <text evidence="5">The sequence shown here is derived from an EMBL/GenBank/DDBJ whole genome shotgun (WGS) entry which is preliminary data.</text>
</comment>
<organism evidence="5 6">
    <name type="scientific">Thermogemmatispora tikiterensis</name>
    <dbReference type="NCBI Taxonomy" id="1825093"/>
    <lineage>
        <taxon>Bacteria</taxon>
        <taxon>Bacillati</taxon>
        <taxon>Chloroflexota</taxon>
        <taxon>Ktedonobacteria</taxon>
        <taxon>Thermogemmatisporales</taxon>
        <taxon>Thermogemmatisporaceae</taxon>
        <taxon>Thermogemmatispora</taxon>
    </lineage>
</organism>
<protein>
    <recommendedName>
        <fullName evidence="7">HAD family hydrolase</fullName>
    </recommendedName>
</protein>
<evidence type="ECO:0000256" key="2">
    <source>
        <dbReference type="PIRSR" id="PIRSR000915-1"/>
    </source>
</evidence>
<dbReference type="PIRSF" id="PIRSF000915">
    <property type="entry name" value="PGP-type_phosphatase"/>
    <property type="match status" value="1"/>
</dbReference>
<comment type="similarity">
    <text evidence="1">Belongs to the HAD-like hydrolase superfamily.</text>
</comment>
<dbReference type="AlphaFoldDB" id="A0A328VL67"/>